<dbReference type="Gene3D" id="1.20.1280.50">
    <property type="match status" value="1"/>
</dbReference>
<reference evidence="4 5" key="1">
    <citation type="submission" date="2014-04" db="EMBL/GenBank/DDBJ databases">
        <authorList>
            <consortium name="DOE Joint Genome Institute"/>
            <person name="Kuo A."/>
            <person name="Gay G."/>
            <person name="Dore J."/>
            <person name="Kohler A."/>
            <person name="Nagy L.G."/>
            <person name="Floudas D."/>
            <person name="Copeland A."/>
            <person name="Barry K.W."/>
            <person name="Cichocki N."/>
            <person name="Veneault-Fourrey C."/>
            <person name="LaButti K."/>
            <person name="Lindquist E.A."/>
            <person name="Lipzen A."/>
            <person name="Lundell T."/>
            <person name="Morin E."/>
            <person name="Murat C."/>
            <person name="Sun H."/>
            <person name="Tunlid A."/>
            <person name="Henrissat B."/>
            <person name="Grigoriev I.V."/>
            <person name="Hibbett D.S."/>
            <person name="Martin F."/>
            <person name="Nordberg H.P."/>
            <person name="Cantor M.N."/>
            <person name="Hua S.X."/>
        </authorList>
    </citation>
    <scope>NUCLEOTIDE SEQUENCE [LARGE SCALE GENOMIC DNA]</scope>
    <source>
        <strain evidence="5">h7</strain>
    </source>
</reference>
<proteinExistence type="predicted"/>
<dbReference type="SUPFAM" id="SSF81383">
    <property type="entry name" value="F-box domain"/>
    <property type="match status" value="1"/>
</dbReference>
<dbReference type="SMART" id="SM00028">
    <property type="entry name" value="TPR"/>
    <property type="match status" value="2"/>
</dbReference>
<dbReference type="GO" id="GO:0051879">
    <property type="term" value="F:Hsp90 protein binding"/>
    <property type="evidence" value="ECO:0007669"/>
    <property type="project" value="TreeGrafter"/>
</dbReference>
<evidence type="ECO:0000256" key="2">
    <source>
        <dbReference type="ARBA" id="ARBA00022803"/>
    </source>
</evidence>
<dbReference type="SUPFAM" id="SSF48452">
    <property type="entry name" value="TPR-like"/>
    <property type="match status" value="1"/>
</dbReference>
<dbReference type="Gene3D" id="1.25.40.10">
    <property type="entry name" value="Tetratricopeptide repeat domain"/>
    <property type="match status" value="1"/>
</dbReference>
<protein>
    <recommendedName>
        <fullName evidence="3">F-box domain-containing protein</fullName>
    </recommendedName>
</protein>
<dbReference type="HOGENOM" id="CLU_1082040_0_0_1"/>
<gene>
    <name evidence="4" type="ORF">M413DRAFT_27991</name>
</gene>
<evidence type="ECO:0000313" key="4">
    <source>
        <dbReference type="EMBL" id="KIM40866.1"/>
    </source>
</evidence>
<dbReference type="AlphaFoldDB" id="A0A0C3CB73"/>
<evidence type="ECO:0000259" key="3">
    <source>
        <dbReference type="PROSITE" id="PS50181"/>
    </source>
</evidence>
<dbReference type="InterPro" id="IPR036047">
    <property type="entry name" value="F-box-like_dom_sf"/>
</dbReference>
<dbReference type="EMBL" id="KN831781">
    <property type="protein sequence ID" value="KIM40866.1"/>
    <property type="molecule type" value="Genomic_DNA"/>
</dbReference>
<dbReference type="Proteomes" id="UP000053424">
    <property type="component" value="Unassembled WGS sequence"/>
</dbReference>
<accession>A0A0C3CB73</accession>
<reference evidence="5" key="2">
    <citation type="submission" date="2015-01" db="EMBL/GenBank/DDBJ databases">
        <title>Evolutionary Origins and Diversification of the Mycorrhizal Mutualists.</title>
        <authorList>
            <consortium name="DOE Joint Genome Institute"/>
            <consortium name="Mycorrhizal Genomics Consortium"/>
            <person name="Kohler A."/>
            <person name="Kuo A."/>
            <person name="Nagy L.G."/>
            <person name="Floudas D."/>
            <person name="Copeland A."/>
            <person name="Barry K.W."/>
            <person name="Cichocki N."/>
            <person name="Veneault-Fourrey C."/>
            <person name="LaButti K."/>
            <person name="Lindquist E.A."/>
            <person name="Lipzen A."/>
            <person name="Lundell T."/>
            <person name="Morin E."/>
            <person name="Murat C."/>
            <person name="Riley R."/>
            <person name="Ohm R."/>
            <person name="Sun H."/>
            <person name="Tunlid A."/>
            <person name="Henrissat B."/>
            <person name="Grigoriev I.V."/>
            <person name="Hibbett D.S."/>
            <person name="Martin F."/>
        </authorList>
    </citation>
    <scope>NUCLEOTIDE SEQUENCE [LARGE SCALE GENOMIC DNA]</scope>
    <source>
        <strain evidence="5">h7</strain>
    </source>
</reference>
<dbReference type="PANTHER" id="PTHR22904:SF523">
    <property type="entry name" value="STRESS-INDUCED-PHOSPHOPROTEIN 1"/>
    <property type="match status" value="1"/>
</dbReference>
<organism evidence="4 5">
    <name type="scientific">Hebeloma cylindrosporum</name>
    <dbReference type="NCBI Taxonomy" id="76867"/>
    <lineage>
        <taxon>Eukaryota</taxon>
        <taxon>Fungi</taxon>
        <taxon>Dikarya</taxon>
        <taxon>Basidiomycota</taxon>
        <taxon>Agaricomycotina</taxon>
        <taxon>Agaricomycetes</taxon>
        <taxon>Agaricomycetidae</taxon>
        <taxon>Agaricales</taxon>
        <taxon>Agaricineae</taxon>
        <taxon>Hymenogastraceae</taxon>
        <taxon>Hebeloma</taxon>
    </lineage>
</organism>
<name>A0A0C3CB73_HEBCY</name>
<dbReference type="InterPro" id="IPR011990">
    <property type="entry name" value="TPR-like_helical_dom_sf"/>
</dbReference>
<dbReference type="InterPro" id="IPR019734">
    <property type="entry name" value="TPR_rpt"/>
</dbReference>
<evidence type="ECO:0000256" key="1">
    <source>
        <dbReference type="ARBA" id="ARBA00022737"/>
    </source>
</evidence>
<dbReference type="STRING" id="686832.A0A0C3CB73"/>
<dbReference type="InterPro" id="IPR001810">
    <property type="entry name" value="F-box_dom"/>
</dbReference>
<sequence>MSKQAFQKGLACYQTGDFQPALEEFNQAIARGGDNNYLILDSRAAVLMKLGKTKEALHDARRTIELAPDRWQGYARAARLFHVTRRYDASLKMVSLAMGKLKEEETARRTSLLSLQDDVRKAQDDLAKHRQRFMDHMQKLPIELFGEIARWLVENDHTASIPLSQVSKQWRTVVHNLPYLWNVLVLTKQRPKQKAKLWIERSNGRIQTLSIKSSAIDTPHWPDDSLRNLRWEHLRVLEVENWNPTLPLLYWKIRGAG</sequence>
<dbReference type="OrthoDB" id="2423701at2759"/>
<keyword evidence="2" id="KW-0802">TPR repeat</keyword>
<keyword evidence="1" id="KW-0677">Repeat</keyword>
<feature type="domain" description="F-box" evidence="3">
    <location>
        <begin position="134"/>
        <end position="184"/>
    </location>
</feature>
<dbReference type="PROSITE" id="PS50181">
    <property type="entry name" value="FBOX"/>
    <property type="match status" value="1"/>
</dbReference>
<dbReference type="PANTHER" id="PTHR22904">
    <property type="entry name" value="TPR REPEAT CONTAINING PROTEIN"/>
    <property type="match status" value="1"/>
</dbReference>
<evidence type="ECO:0000313" key="5">
    <source>
        <dbReference type="Proteomes" id="UP000053424"/>
    </source>
</evidence>
<keyword evidence="5" id="KW-1185">Reference proteome</keyword>